<dbReference type="InterPro" id="IPR040238">
    <property type="entry name" value="TAL-like"/>
</dbReference>
<dbReference type="Proteomes" id="UP000735302">
    <property type="component" value="Unassembled WGS sequence"/>
</dbReference>
<dbReference type="Gene3D" id="4.10.280.10">
    <property type="entry name" value="Helix-loop-helix DNA-binding domain"/>
    <property type="match status" value="1"/>
</dbReference>
<dbReference type="InterPro" id="IPR011598">
    <property type="entry name" value="bHLH_dom"/>
</dbReference>
<evidence type="ECO:0000259" key="8">
    <source>
        <dbReference type="PROSITE" id="PS50888"/>
    </source>
</evidence>
<evidence type="ECO:0000256" key="7">
    <source>
        <dbReference type="SAM" id="MobiDB-lite"/>
    </source>
</evidence>
<dbReference type="GO" id="GO:0046983">
    <property type="term" value="F:protein dimerization activity"/>
    <property type="evidence" value="ECO:0007669"/>
    <property type="project" value="InterPro"/>
</dbReference>
<keyword evidence="10" id="KW-1185">Reference proteome</keyword>
<dbReference type="PANTHER" id="PTHR13864:SF10">
    <property type="entry name" value="HELIX-LOOP-HELIX PROTEIN 2"/>
    <property type="match status" value="1"/>
</dbReference>
<keyword evidence="2" id="KW-0221">Differentiation</keyword>
<keyword evidence="1" id="KW-0217">Developmental protein</keyword>
<feature type="compositionally biased region" description="Polar residues" evidence="7">
    <location>
        <begin position="238"/>
        <end position="253"/>
    </location>
</feature>
<evidence type="ECO:0000256" key="2">
    <source>
        <dbReference type="ARBA" id="ARBA00022782"/>
    </source>
</evidence>
<feature type="compositionally biased region" description="Polar residues" evidence="7">
    <location>
        <begin position="194"/>
        <end position="207"/>
    </location>
</feature>
<name>A0AAV4AMJ7_9GAST</name>
<evidence type="ECO:0000256" key="3">
    <source>
        <dbReference type="ARBA" id="ARBA00023015"/>
    </source>
</evidence>
<dbReference type="GO" id="GO:0045944">
    <property type="term" value="P:positive regulation of transcription by RNA polymerase II"/>
    <property type="evidence" value="ECO:0007669"/>
    <property type="project" value="UniProtKB-ARBA"/>
</dbReference>
<keyword evidence="6" id="KW-0539">Nucleus</keyword>
<feature type="compositionally biased region" description="Low complexity" evidence="7">
    <location>
        <begin position="227"/>
        <end position="237"/>
    </location>
</feature>
<dbReference type="PROSITE" id="PS50888">
    <property type="entry name" value="BHLH"/>
    <property type="match status" value="1"/>
</dbReference>
<dbReference type="AlphaFoldDB" id="A0AAV4AMJ7"/>
<protein>
    <submittedName>
        <fullName evidence="9">Helix-loop-helix protein 1</fullName>
    </submittedName>
</protein>
<feature type="compositionally biased region" description="Low complexity" evidence="7">
    <location>
        <begin position="8"/>
        <end position="23"/>
    </location>
</feature>
<dbReference type="GO" id="GO:0030154">
    <property type="term" value="P:cell differentiation"/>
    <property type="evidence" value="ECO:0007669"/>
    <property type="project" value="UniProtKB-KW"/>
</dbReference>
<sequence length="331" mass="36230">MSLTLVQLSSSGSSSVSGGSGSHPLLLSPPSPFAFCSASDVLEENTFSVHQGQQHKLQSMDIDYEHSTSNAMDSMTSSLPDSFLNFPSTPPHSLDHGFLPTHNQASLETGSTCSGSPVSPFEDCFSNTSTVTSNLQGKQIISGRLLNSSCILSQQQTLLSQQIQQLPPSTPPPPPTSSSVQAGPPRLVSKNHHNYSINPLTVNQNTPHGRYNKSKHGTSLNRDSIINNNNNNNNNNNALTGSKTSGEMPSSKESLVHLSREERRRRRRATQKYRTAHATRERIRVEAFNVAFSDLRKLLPTLPPDKKLSKIEILRLAICYISYLNDVLDLN</sequence>
<proteinExistence type="predicted"/>
<dbReference type="GO" id="GO:0007399">
    <property type="term" value="P:nervous system development"/>
    <property type="evidence" value="ECO:0007669"/>
    <property type="project" value="UniProtKB-ARBA"/>
</dbReference>
<evidence type="ECO:0000256" key="6">
    <source>
        <dbReference type="ARBA" id="ARBA00023242"/>
    </source>
</evidence>
<dbReference type="GO" id="GO:0000981">
    <property type="term" value="F:DNA-binding transcription factor activity, RNA polymerase II-specific"/>
    <property type="evidence" value="ECO:0007669"/>
    <property type="project" value="InterPro"/>
</dbReference>
<gene>
    <name evidence="9" type="ORF">PoB_003451800</name>
</gene>
<organism evidence="9 10">
    <name type="scientific">Plakobranchus ocellatus</name>
    <dbReference type="NCBI Taxonomy" id="259542"/>
    <lineage>
        <taxon>Eukaryota</taxon>
        <taxon>Metazoa</taxon>
        <taxon>Spiralia</taxon>
        <taxon>Lophotrochozoa</taxon>
        <taxon>Mollusca</taxon>
        <taxon>Gastropoda</taxon>
        <taxon>Heterobranchia</taxon>
        <taxon>Euthyneura</taxon>
        <taxon>Panpulmonata</taxon>
        <taxon>Sacoglossa</taxon>
        <taxon>Placobranchoidea</taxon>
        <taxon>Plakobranchidae</taxon>
        <taxon>Plakobranchus</taxon>
    </lineage>
</organism>
<feature type="region of interest" description="Disordered" evidence="7">
    <location>
        <begin position="1"/>
        <end position="23"/>
    </location>
</feature>
<reference evidence="9 10" key="1">
    <citation type="journal article" date="2021" name="Elife">
        <title>Chloroplast acquisition without the gene transfer in kleptoplastic sea slugs, Plakobranchus ocellatus.</title>
        <authorList>
            <person name="Maeda T."/>
            <person name="Takahashi S."/>
            <person name="Yoshida T."/>
            <person name="Shimamura S."/>
            <person name="Takaki Y."/>
            <person name="Nagai Y."/>
            <person name="Toyoda A."/>
            <person name="Suzuki Y."/>
            <person name="Arimoto A."/>
            <person name="Ishii H."/>
            <person name="Satoh N."/>
            <person name="Nishiyama T."/>
            <person name="Hasebe M."/>
            <person name="Maruyama T."/>
            <person name="Minagawa J."/>
            <person name="Obokata J."/>
            <person name="Shigenobu S."/>
        </authorList>
    </citation>
    <scope>NUCLEOTIDE SEQUENCE [LARGE SCALE GENOMIC DNA]</scope>
</reference>
<dbReference type="EMBL" id="BLXT01003924">
    <property type="protein sequence ID" value="GFO08013.1"/>
    <property type="molecule type" value="Genomic_DNA"/>
</dbReference>
<dbReference type="CDD" id="cd19701">
    <property type="entry name" value="bHLH_TS_HEN1"/>
    <property type="match status" value="1"/>
</dbReference>
<comment type="caution">
    <text evidence="9">The sequence shown here is derived from an EMBL/GenBank/DDBJ whole genome shotgun (WGS) entry which is preliminary data.</text>
</comment>
<evidence type="ECO:0000313" key="9">
    <source>
        <dbReference type="EMBL" id="GFO08013.1"/>
    </source>
</evidence>
<evidence type="ECO:0000256" key="1">
    <source>
        <dbReference type="ARBA" id="ARBA00022473"/>
    </source>
</evidence>
<keyword evidence="5" id="KW-0804">Transcription</keyword>
<accession>A0AAV4AMJ7</accession>
<feature type="compositionally biased region" description="Basic residues" evidence="7">
    <location>
        <begin position="263"/>
        <end position="277"/>
    </location>
</feature>
<evidence type="ECO:0000313" key="10">
    <source>
        <dbReference type="Proteomes" id="UP000735302"/>
    </source>
</evidence>
<feature type="domain" description="BHLH" evidence="8">
    <location>
        <begin position="272"/>
        <end position="324"/>
    </location>
</feature>
<dbReference type="GO" id="GO:0000978">
    <property type="term" value="F:RNA polymerase II cis-regulatory region sequence-specific DNA binding"/>
    <property type="evidence" value="ECO:0007669"/>
    <property type="project" value="TreeGrafter"/>
</dbReference>
<evidence type="ECO:0000256" key="5">
    <source>
        <dbReference type="ARBA" id="ARBA00023163"/>
    </source>
</evidence>
<keyword evidence="3" id="KW-0805">Transcription regulation</keyword>
<dbReference type="PANTHER" id="PTHR13864">
    <property type="entry name" value="T-CELL ACUTE LYMPHOCYTIC LEUKEMIA/STEM CELL LEUKEMIA-RELATED"/>
    <property type="match status" value="1"/>
</dbReference>
<dbReference type="InterPro" id="IPR036638">
    <property type="entry name" value="HLH_DNA-bd_sf"/>
</dbReference>
<feature type="region of interest" description="Disordered" evidence="7">
    <location>
        <begin position="161"/>
        <end position="277"/>
    </location>
</feature>
<feature type="compositionally biased region" description="Polar residues" evidence="7">
    <location>
        <begin position="217"/>
        <end position="226"/>
    </location>
</feature>
<evidence type="ECO:0000256" key="4">
    <source>
        <dbReference type="ARBA" id="ARBA00023125"/>
    </source>
</evidence>
<dbReference type="SUPFAM" id="SSF47459">
    <property type="entry name" value="HLH, helix-loop-helix DNA-binding domain"/>
    <property type="match status" value="1"/>
</dbReference>
<dbReference type="FunFam" id="4.10.280.10:FF:000027">
    <property type="entry name" value="Nescient helix-loop-helix 1"/>
    <property type="match status" value="1"/>
</dbReference>
<dbReference type="SMART" id="SM00353">
    <property type="entry name" value="HLH"/>
    <property type="match status" value="1"/>
</dbReference>
<keyword evidence="4" id="KW-0238">DNA-binding</keyword>
<dbReference type="Pfam" id="PF00010">
    <property type="entry name" value="HLH"/>
    <property type="match status" value="1"/>
</dbReference>